<reference evidence="2" key="1">
    <citation type="journal article" date="2020" name="Nature">
        <title>Giant virus diversity and host interactions through global metagenomics.</title>
        <authorList>
            <person name="Schulz F."/>
            <person name="Roux S."/>
            <person name="Paez-Espino D."/>
            <person name="Jungbluth S."/>
            <person name="Walsh D.A."/>
            <person name="Denef V.J."/>
            <person name="McMahon K.D."/>
            <person name="Konstantinidis K.T."/>
            <person name="Eloe-Fadrosh E.A."/>
            <person name="Kyrpides N.C."/>
            <person name="Woyke T."/>
        </authorList>
    </citation>
    <scope>NUCLEOTIDE SEQUENCE</scope>
    <source>
        <strain evidence="2">GVMAG-M-3300023184-184</strain>
    </source>
</reference>
<evidence type="ECO:0000256" key="1">
    <source>
        <dbReference type="SAM" id="MobiDB-lite"/>
    </source>
</evidence>
<feature type="compositionally biased region" description="Basic residues" evidence="1">
    <location>
        <begin position="1"/>
        <end position="17"/>
    </location>
</feature>
<name>A0A6C0I026_9ZZZZ</name>
<feature type="region of interest" description="Disordered" evidence="1">
    <location>
        <begin position="69"/>
        <end position="94"/>
    </location>
</feature>
<dbReference type="AlphaFoldDB" id="A0A6C0I026"/>
<feature type="region of interest" description="Disordered" evidence="1">
    <location>
        <begin position="1"/>
        <end position="21"/>
    </location>
</feature>
<proteinExistence type="predicted"/>
<protein>
    <submittedName>
        <fullName evidence="2">Uncharacterized protein</fullName>
    </submittedName>
</protein>
<dbReference type="EMBL" id="MN740058">
    <property type="protein sequence ID" value="QHT86122.1"/>
    <property type="molecule type" value="Genomic_DNA"/>
</dbReference>
<feature type="compositionally biased region" description="Basic residues" evidence="1">
    <location>
        <begin position="78"/>
        <end position="94"/>
    </location>
</feature>
<accession>A0A6C0I026</accession>
<organism evidence="2">
    <name type="scientific">viral metagenome</name>
    <dbReference type="NCBI Taxonomy" id="1070528"/>
    <lineage>
        <taxon>unclassified sequences</taxon>
        <taxon>metagenomes</taxon>
        <taxon>organismal metagenomes</taxon>
    </lineage>
</organism>
<sequence length="158" mass="17011">MPNKKIIKRSRKYKKRGGCGSCSNTSFLKGGSNNLDTSINHNQSVIPYNQSLGTSSDPMDSKSMIDTRMQPNMISGGKNKKNKSKKNNKKSRKTYKKIRGGIANINDPNTANAITSFGNTSGITSAFKILNATPTVDPSPLVQPVGTNVFGPHNPALV</sequence>
<evidence type="ECO:0000313" key="2">
    <source>
        <dbReference type="EMBL" id="QHT86122.1"/>
    </source>
</evidence>